<dbReference type="Proteomes" id="UP000245539">
    <property type="component" value="Unassembled WGS sequence"/>
</dbReference>
<proteinExistence type="predicted"/>
<feature type="transmembrane region" description="Helical" evidence="1">
    <location>
        <begin position="6"/>
        <end position="29"/>
    </location>
</feature>
<protein>
    <recommendedName>
        <fullName evidence="2">LysM domain-containing protein</fullName>
    </recommendedName>
</protein>
<dbReference type="EMBL" id="QGKM01000096">
    <property type="protein sequence ID" value="PWQ92321.1"/>
    <property type="molecule type" value="Genomic_DNA"/>
</dbReference>
<evidence type="ECO:0000259" key="2">
    <source>
        <dbReference type="PROSITE" id="PS51782"/>
    </source>
</evidence>
<dbReference type="InterPro" id="IPR018392">
    <property type="entry name" value="LysM"/>
</dbReference>
<evidence type="ECO:0000256" key="1">
    <source>
        <dbReference type="SAM" id="Phobius"/>
    </source>
</evidence>
<evidence type="ECO:0000313" key="3">
    <source>
        <dbReference type="EMBL" id="PWQ92321.1"/>
    </source>
</evidence>
<name>A0A317C2A8_9GAMM</name>
<feature type="domain" description="LysM" evidence="2">
    <location>
        <begin position="89"/>
        <end position="140"/>
    </location>
</feature>
<evidence type="ECO:0000313" key="4">
    <source>
        <dbReference type="Proteomes" id="UP000245539"/>
    </source>
</evidence>
<keyword evidence="1" id="KW-0472">Membrane</keyword>
<comment type="caution">
    <text evidence="3">The sequence shown here is derived from an EMBL/GenBank/DDBJ whole genome shotgun (WGS) entry which is preliminary data.</text>
</comment>
<dbReference type="PROSITE" id="PS51782">
    <property type="entry name" value="LYSM"/>
    <property type="match status" value="1"/>
</dbReference>
<sequence length="144" mass="15909">MGTTRLGALNAVTSTILLMLLLFAGLYYVAHNPGMVGFDVQAASFGDKLKQSTQADDYFTSRASLINGRETVVDTSVNTSANSRPQCQQWYKTRKGDTQWGLAQRHSTQSDKWPWIKGMRWVSGKNAQDDALKSGEVVCVDWAS</sequence>
<keyword evidence="1" id="KW-0812">Transmembrane</keyword>
<accession>A0A317C2A8</accession>
<keyword evidence="4" id="KW-1185">Reference proteome</keyword>
<dbReference type="RefSeq" id="WP_109839773.1">
    <property type="nucleotide sequence ID" value="NZ_QGKM01000096.1"/>
</dbReference>
<reference evidence="3 4" key="1">
    <citation type="submission" date="2018-05" db="EMBL/GenBank/DDBJ databases">
        <title>Leucothrix arctica sp. nov., isolated from Arctic seawater.</title>
        <authorList>
            <person name="Choi A."/>
            <person name="Baek K."/>
        </authorList>
    </citation>
    <scope>NUCLEOTIDE SEQUENCE [LARGE SCALE GENOMIC DNA]</scope>
    <source>
        <strain evidence="3 4">JCM 18388</strain>
    </source>
</reference>
<keyword evidence="1" id="KW-1133">Transmembrane helix</keyword>
<gene>
    <name evidence="3" type="ORF">DKW60_21775</name>
</gene>
<dbReference type="AlphaFoldDB" id="A0A317C2A8"/>
<organism evidence="3 4">
    <name type="scientific">Leucothrix pacifica</name>
    <dbReference type="NCBI Taxonomy" id="1247513"/>
    <lineage>
        <taxon>Bacteria</taxon>
        <taxon>Pseudomonadati</taxon>
        <taxon>Pseudomonadota</taxon>
        <taxon>Gammaproteobacteria</taxon>
        <taxon>Thiotrichales</taxon>
        <taxon>Thiotrichaceae</taxon>
        <taxon>Leucothrix</taxon>
    </lineage>
</organism>